<dbReference type="InterPro" id="IPR042099">
    <property type="entry name" value="ANL_N_sf"/>
</dbReference>
<evidence type="ECO:0000256" key="1">
    <source>
        <dbReference type="ARBA" id="ARBA00006432"/>
    </source>
</evidence>
<keyword evidence="4" id="KW-1185">Reference proteome</keyword>
<sequence>MPSDQARHPSYVASEAGGFSIPEGLLRARPSAGLTVLDNDLTPTRIPYRELAGLAETAAKSLRAQGVSAGDRVCLLAPASKDLLVTLFGVWRLGAAPVVLPRPRRADADAFVEEVRRRVKAAAPALFVTTDSTAALFADRLPVRTVSLRQLRDLTSPSTESLPMPSPDSIGLLQFTSGTTAASRAVPVTQGQLIANIAATGEHSGFGAYDVYVSWLPLYHDMGIVSLAGMAAGGGDVVMMATEAFMEQPAGWMRTVSDYGGTVTAAPNFAYGLAAKVQSLRPAALDLSPLRVAINGAETIDPSALAGVQSALGGVGFGATAMCPMYGLAEATLAVSGSDHATPARIIEPLAAGEAAGTPGDARPERRLVSCGAPLPGTEVVIRSEDGSVLPAGAVGEVLVKGPGVTPGYWSAGGRVDSHGLLRDGYLATGDLGFLDDGELVICGRIKDMVIAGGRNLYPEDYEVVTERVRGVRAGNVVAFSLPGQERMVVVAEGRGTGGVLQDMGERVMESLRRSAEHAPPHEIVFIKPGTLPKTSSGKRQRRATRALYEQGELEVLHTVR</sequence>
<comment type="caution">
    <text evidence="3">The sequence shown here is derived from an EMBL/GenBank/DDBJ whole genome shotgun (WGS) entry which is preliminary data.</text>
</comment>
<proteinExistence type="inferred from homology"/>
<organism evidence="3 4">
    <name type="scientific">Streptomyces cavernicola</name>
    <dbReference type="NCBI Taxonomy" id="3043613"/>
    <lineage>
        <taxon>Bacteria</taxon>
        <taxon>Bacillati</taxon>
        <taxon>Actinomycetota</taxon>
        <taxon>Actinomycetes</taxon>
        <taxon>Kitasatosporales</taxon>
        <taxon>Streptomycetaceae</taxon>
        <taxon>Streptomyces</taxon>
    </lineage>
</organism>
<dbReference type="Gene3D" id="3.40.50.12780">
    <property type="entry name" value="N-terminal domain of ligase-like"/>
    <property type="match status" value="1"/>
</dbReference>
<dbReference type="InterPro" id="IPR000873">
    <property type="entry name" value="AMP-dep_synth/lig_dom"/>
</dbReference>
<protein>
    <submittedName>
        <fullName evidence="3">AMP-binding protein</fullName>
    </submittedName>
</protein>
<evidence type="ECO:0000313" key="4">
    <source>
        <dbReference type="Proteomes" id="UP001223978"/>
    </source>
</evidence>
<dbReference type="Gene3D" id="3.30.300.30">
    <property type="match status" value="1"/>
</dbReference>
<dbReference type="InterPro" id="IPR045851">
    <property type="entry name" value="AMP-bd_C_sf"/>
</dbReference>
<dbReference type="RefSeq" id="WP_282542102.1">
    <property type="nucleotide sequence ID" value="NZ_JASCIQ010000008.1"/>
</dbReference>
<dbReference type="EMBL" id="JASCIQ010000008">
    <property type="protein sequence ID" value="MDI3404149.1"/>
    <property type="molecule type" value="Genomic_DNA"/>
</dbReference>
<gene>
    <name evidence="3" type="ORF">QIS96_09970</name>
</gene>
<dbReference type="PANTHER" id="PTHR22754">
    <property type="entry name" value="DISCO-INTERACTING PROTEIN 2 DIP2 -RELATED"/>
    <property type="match status" value="1"/>
</dbReference>
<evidence type="ECO:0000313" key="3">
    <source>
        <dbReference type="EMBL" id="MDI3404149.1"/>
    </source>
</evidence>
<evidence type="ECO:0000259" key="2">
    <source>
        <dbReference type="Pfam" id="PF00501"/>
    </source>
</evidence>
<dbReference type="PANTHER" id="PTHR22754:SF32">
    <property type="entry name" value="DISCO-INTERACTING PROTEIN 2"/>
    <property type="match status" value="1"/>
</dbReference>
<comment type="similarity">
    <text evidence="1">Belongs to the ATP-dependent AMP-binding enzyme family.</text>
</comment>
<reference evidence="3 4" key="1">
    <citation type="submission" date="2023-05" db="EMBL/GenBank/DDBJ databases">
        <title>Draft genome sequence of Streptomyces sp. B-S-A6 isolated from a cave soil in Thailand.</title>
        <authorList>
            <person name="Chamroensaksri N."/>
            <person name="Muangham S."/>
        </authorList>
    </citation>
    <scope>NUCLEOTIDE SEQUENCE [LARGE SCALE GENOMIC DNA]</scope>
    <source>
        <strain evidence="3 4">B-S-A6</strain>
    </source>
</reference>
<dbReference type="Pfam" id="PF00501">
    <property type="entry name" value="AMP-binding"/>
    <property type="match status" value="1"/>
</dbReference>
<dbReference type="Proteomes" id="UP001223978">
    <property type="component" value="Unassembled WGS sequence"/>
</dbReference>
<name>A0ABT6S7S0_9ACTN</name>
<feature type="domain" description="AMP-dependent synthetase/ligase" evidence="2">
    <location>
        <begin position="43"/>
        <end position="410"/>
    </location>
</feature>
<dbReference type="SUPFAM" id="SSF56801">
    <property type="entry name" value="Acetyl-CoA synthetase-like"/>
    <property type="match status" value="1"/>
</dbReference>
<accession>A0ABT6S7S0</accession>